<name>A0ABU9TVM1_9GAMM</name>
<dbReference type="InterPro" id="IPR014748">
    <property type="entry name" value="Enoyl-CoA_hydra_C"/>
</dbReference>
<dbReference type="EMBL" id="JBBMRA010000019">
    <property type="protein sequence ID" value="MEM5537761.1"/>
    <property type="molecule type" value="Genomic_DNA"/>
</dbReference>
<evidence type="ECO:0000256" key="2">
    <source>
        <dbReference type="ARBA" id="ARBA00005254"/>
    </source>
</evidence>
<dbReference type="Gene3D" id="3.90.226.10">
    <property type="entry name" value="2-enoyl-CoA Hydratase, Chain A, domain 1"/>
    <property type="match status" value="1"/>
</dbReference>
<dbReference type="CDD" id="cd06558">
    <property type="entry name" value="crotonase-like"/>
    <property type="match status" value="1"/>
</dbReference>
<comment type="similarity">
    <text evidence="2">Belongs to the enoyl-CoA hydratase/isomerase family.</text>
</comment>
<comment type="caution">
    <text evidence="5">The sequence shown here is derived from an EMBL/GenBank/DDBJ whole genome shotgun (WGS) entry which is preliminary data.</text>
</comment>
<accession>A0ABU9TVM1</accession>
<sequence>MNEFVLAEQNNDVLEIILNRTAKKNALTLSMYEQLTQLLDSASENPEINVVLIRAEGTSFCAGNDIQDFISVGDGADAIKIIIGFLHQLAECKKPIVAAVQGNAVGIGTTMLLHCDLVVAADDINCQMPFVKLGLIPEGGSTLLFPSMVGHRQAFEMMVEGVPFNAEKALNIGLINQVVTCDILLKSARARAARLALLPSQSVQTSKMLMKKAYLQQLHHVMDEEGSLFHERLYSAEAQQAFMQFLQNKSSQ</sequence>
<dbReference type="Gene3D" id="1.10.12.10">
    <property type="entry name" value="Lyase 2-enoyl-coa Hydratase, Chain A, domain 2"/>
    <property type="match status" value="1"/>
</dbReference>
<dbReference type="Pfam" id="PF00378">
    <property type="entry name" value="ECH_1"/>
    <property type="match status" value="1"/>
</dbReference>
<dbReference type="PANTHER" id="PTHR43684">
    <property type="match status" value="1"/>
</dbReference>
<evidence type="ECO:0000256" key="4">
    <source>
        <dbReference type="ARBA" id="ARBA00023235"/>
    </source>
</evidence>
<evidence type="ECO:0000313" key="6">
    <source>
        <dbReference type="Proteomes" id="UP001449225"/>
    </source>
</evidence>
<organism evidence="5 6">
    <name type="scientific">Neptuniibacter pectenicola</name>
    <dbReference type="NCBI Taxonomy" id="1806669"/>
    <lineage>
        <taxon>Bacteria</taxon>
        <taxon>Pseudomonadati</taxon>
        <taxon>Pseudomonadota</taxon>
        <taxon>Gammaproteobacteria</taxon>
        <taxon>Oceanospirillales</taxon>
        <taxon>Oceanospirillaceae</taxon>
        <taxon>Neptuniibacter</taxon>
    </lineage>
</organism>
<dbReference type="InterPro" id="IPR001753">
    <property type="entry name" value="Enoyl-CoA_hydra/iso"/>
</dbReference>
<dbReference type="InterPro" id="IPR029045">
    <property type="entry name" value="ClpP/crotonase-like_dom_sf"/>
</dbReference>
<comment type="subcellular location">
    <subcellularLocation>
        <location evidence="1">Peroxisome</location>
    </subcellularLocation>
</comment>
<keyword evidence="3" id="KW-0576">Peroxisome</keyword>
<protein>
    <submittedName>
        <fullName evidence="5">Enoyl-CoA hydratase-related protein</fullName>
    </submittedName>
</protein>
<dbReference type="RefSeq" id="WP_067986692.1">
    <property type="nucleotide sequence ID" value="NZ_JBBMRA010000019.1"/>
</dbReference>
<keyword evidence="4" id="KW-0413">Isomerase</keyword>
<dbReference type="SUPFAM" id="SSF52096">
    <property type="entry name" value="ClpP/crotonase"/>
    <property type="match status" value="1"/>
</dbReference>
<reference evidence="5 6" key="1">
    <citation type="submission" date="2024-03" db="EMBL/GenBank/DDBJ databases">
        <title>Community enrichment and isolation of bacterial strains for fucoidan degradation.</title>
        <authorList>
            <person name="Sichert A."/>
        </authorList>
    </citation>
    <scope>NUCLEOTIDE SEQUENCE [LARGE SCALE GENOMIC DNA]</scope>
    <source>
        <strain evidence="5 6">AS76</strain>
    </source>
</reference>
<dbReference type="InterPro" id="IPR051053">
    <property type="entry name" value="ECH/Chromodomain_protein"/>
</dbReference>
<dbReference type="Proteomes" id="UP001449225">
    <property type="component" value="Unassembled WGS sequence"/>
</dbReference>
<dbReference type="PANTHER" id="PTHR43684:SF1">
    <property type="entry name" value="ENOYL-COA DELTA ISOMERASE 2"/>
    <property type="match status" value="1"/>
</dbReference>
<gene>
    <name evidence="5" type="ORF">WNY58_15340</name>
</gene>
<proteinExistence type="inferred from homology"/>
<keyword evidence="6" id="KW-1185">Reference proteome</keyword>
<evidence type="ECO:0000256" key="3">
    <source>
        <dbReference type="ARBA" id="ARBA00023140"/>
    </source>
</evidence>
<evidence type="ECO:0000313" key="5">
    <source>
        <dbReference type="EMBL" id="MEM5537761.1"/>
    </source>
</evidence>
<evidence type="ECO:0000256" key="1">
    <source>
        <dbReference type="ARBA" id="ARBA00004275"/>
    </source>
</evidence>